<name>A0A2P2QFH7_RHIMU</name>
<evidence type="ECO:0000313" key="1">
    <source>
        <dbReference type="EMBL" id="MBX65627.1"/>
    </source>
</evidence>
<accession>A0A2P2QFH7</accession>
<dbReference type="EMBL" id="GGEC01085143">
    <property type="protein sequence ID" value="MBX65627.1"/>
    <property type="molecule type" value="Transcribed_RNA"/>
</dbReference>
<protein>
    <submittedName>
        <fullName evidence="1">Uncharacterized protein</fullName>
    </submittedName>
</protein>
<proteinExistence type="predicted"/>
<dbReference type="AlphaFoldDB" id="A0A2P2QFH7"/>
<reference evidence="1" key="1">
    <citation type="submission" date="2018-02" db="EMBL/GenBank/DDBJ databases">
        <title>Rhizophora mucronata_Transcriptome.</title>
        <authorList>
            <person name="Meera S.P."/>
            <person name="Sreeshan A."/>
            <person name="Augustine A."/>
        </authorList>
    </citation>
    <scope>NUCLEOTIDE SEQUENCE</scope>
    <source>
        <tissue evidence="1">Leaf</tissue>
    </source>
</reference>
<sequence length="95" mass="11366">MKKRKNKKERNRPTCTEQMLTINAESQQRGIEKHNEGSLPILRMQNAFFQMKNLLFSCKGVSQFSWVKYLNKRHFLLKRGVKQKSSLYHIKPRTK</sequence>
<organism evidence="1">
    <name type="scientific">Rhizophora mucronata</name>
    <name type="common">Asiatic mangrove</name>
    <dbReference type="NCBI Taxonomy" id="61149"/>
    <lineage>
        <taxon>Eukaryota</taxon>
        <taxon>Viridiplantae</taxon>
        <taxon>Streptophyta</taxon>
        <taxon>Embryophyta</taxon>
        <taxon>Tracheophyta</taxon>
        <taxon>Spermatophyta</taxon>
        <taxon>Magnoliopsida</taxon>
        <taxon>eudicotyledons</taxon>
        <taxon>Gunneridae</taxon>
        <taxon>Pentapetalae</taxon>
        <taxon>rosids</taxon>
        <taxon>fabids</taxon>
        <taxon>Malpighiales</taxon>
        <taxon>Rhizophoraceae</taxon>
        <taxon>Rhizophora</taxon>
    </lineage>
</organism>